<dbReference type="Pfam" id="PF00864">
    <property type="entry name" value="P2X_receptor"/>
    <property type="match status" value="1"/>
</dbReference>
<dbReference type="EMBL" id="BLXT01007673">
    <property type="protein sequence ID" value="GFO41282.1"/>
    <property type="molecule type" value="Genomic_DNA"/>
</dbReference>
<keyword evidence="12" id="KW-1185">Reference proteome</keyword>
<dbReference type="Proteomes" id="UP000735302">
    <property type="component" value="Unassembled WGS sequence"/>
</dbReference>
<evidence type="ECO:0000256" key="9">
    <source>
        <dbReference type="ARBA" id="ARBA00023303"/>
    </source>
</evidence>
<evidence type="ECO:0000256" key="7">
    <source>
        <dbReference type="ARBA" id="ARBA00023136"/>
    </source>
</evidence>
<evidence type="ECO:0000256" key="4">
    <source>
        <dbReference type="ARBA" id="ARBA00022692"/>
    </source>
</evidence>
<dbReference type="InterPro" id="IPR001429">
    <property type="entry name" value="P2X_purnocptor"/>
</dbReference>
<comment type="similarity">
    <text evidence="2">Belongs to the P2X receptor family.</text>
</comment>
<evidence type="ECO:0000256" key="10">
    <source>
        <dbReference type="SAM" id="Phobius"/>
    </source>
</evidence>
<proteinExistence type="inferred from homology"/>
<evidence type="ECO:0000256" key="8">
    <source>
        <dbReference type="ARBA" id="ARBA00023286"/>
    </source>
</evidence>
<dbReference type="GO" id="GO:0012505">
    <property type="term" value="C:endomembrane system"/>
    <property type="evidence" value="ECO:0007669"/>
    <property type="project" value="UniProtKB-SubCell"/>
</dbReference>
<dbReference type="InterPro" id="IPR059116">
    <property type="entry name" value="P2X_receptor"/>
</dbReference>
<evidence type="ECO:0000256" key="3">
    <source>
        <dbReference type="ARBA" id="ARBA00022448"/>
    </source>
</evidence>
<feature type="non-terminal residue" evidence="11">
    <location>
        <position position="1"/>
    </location>
</feature>
<dbReference type="PANTHER" id="PTHR10125">
    <property type="entry name" value="P2X PURINOCEPTOR"/>
    <property type="match status" value="1"/>
</dbReference>
<protein>
    <submittedName>
        <fullName evidence="11">P2x purinoceptor</fullName>
    </submittedName>
</protein>
<comment type="caution">
    <text evidence="11">The sequence shown here is derived from an EMBL/GenBank/DDBJ whole genome shotgun (WGS) entry which is preliminary data.</text>
</comment>
<dbReference type="InterPro" id="IPR027309">
    <property type="entry name" value="P2X_extracellular_dom_sf"/>
</dbReference>
<dbReference type="GO" id="GO:0070588">
    <property type="term" value="P:calcium ion transmembrane transport"/>
    <property type="evidence" value="ECO:0007669"/>
    <property type="project" value="TreeGrafter"/>
</dbReference>
<gene>
    <name evidence="11" type="ORF">PoB_006778700</name>
</gene>
<keyword evidence="7 10" id="KW-0472">Membrane</keyword>
<evidence type="ECO:0000313" key="11">
    <source>
        <dbReference type="EMBL" id="GFO41282.1"/>
    </source>
</evidence>
<evidence type="ECO:0000256" key="6">
    <source>
        <dbReference type="ARBA" id="ARBA00023065"/>
    </source>
</evidence>
<keyword evidence="6" id="KW-0406">Ion transport</keyword>
<sequence>GHSARSDGPATGKCVNSDFPTFSGTKVCQIRGWCPVENDYTISNLNQPVLQDARNFTVFIKNNIMFPKFKVSRRNLPDDEDDEYLSKCQYNSRSPRDKFCPIFRLETILSEAGIQFEDIAAEGGVMQIVIDWTCNLDYSVDKCVPSYTFQRLDRGDLKISKGFNFRYADQFGVLLDDGSYKLYRNLYKAYGIRFLITVQGTAGKFNIVPLLLNIGSGLALLGVAHFLCDFVVLYLLRKRNFYREKKYLDVRASDAFEFSRRHKQLDVSIIPVSQGQFP</sequence>
<evidence type="ECO:0000256" key="5">
    <source>
        <dbReference type="ARBA" id="ARBA00022989"/>
    </source>
</evidence>
<dbReference type="AlphaFoldDB" id="A0AAV4DAJ5"/>
<organism evidence="11 12">
    <name type="scientific">Plakobranchus ocellatus</name>
    <dbReference type="NCBI Taxonomy" id="259542"/>
    <lineage>
        <taxon>Eukaryota</taxon>
        <taxon>Metazoa</taxon>
        <taxon>Spiralia</taxon>
        <taxon>Lophotrochozoa</taxon>
        <taxon>Mollusca</taxon>
        <taxon>Gastropoda</taxon>
        <taxon>Heterobranchia</taxon>
        <taxon>Euthyneura</taxon>
        <taxon>Panpulmonata</taxon>
        <taxon>Sacoglossa</taxon>
        <taxon>Placobranchoidea</taxon>
        <taxon>Plakobranchidae</taxon>
        <taxon>Plakobranchus</taxon>
    </lineage>
</organism>
<feature type="transmembrane region" description="Helical" evidence="10">
    <location>
        <begin position="218"/>
        <end position="236"/>
    </location>
</feature>
<keyword evidence="3" id="KW-0813">Transport</keyword>
<dbReference type="GO" id="GO:0004931">
    <property type="term" value="F:extracellularly ATP-gated monoatomic cation channel activity"/>
    <property type="evidence" value="ECO:0007669"/>
    <property type="project" value="InterPro"/>
</dbReference>
<dbReference type="GO" id="GO:0005886">
    <property type="term" value="C:plasma membrane"/>
    <property type="evidence" value="ECO:0007669"/>
    <property type="project" value="InterPro"/>
</dbReference>
<keyword evidence="5 10" id="KW-1133">Transmembrane helix</keyword>
<dbReference type="Gene3D" id="2.60.490.10">
    <property type="entry name" value="atp-gated p2x4 ion channel domain"/>
    <property type="match status" value="1"/>
</dbReference>
<evidence type="ECO:0000256" key="1">
    <source>
        <dbReference type="ARBA" id="ARBA00004308"/>
    </source>
</evidence>
<keyword evidence="9" id="KW-0407">Ion channel</keyword>
<dbReference type="PANTHER" id="PTHR10125:SF31">
    <property type="entry name" value="P2X RECEPTOR E"/>
    <property type="match status" value="1"/>
</dbReference>
<comment type="subcellular location">
    <subcellularLocation>
        <location evidence="1">Endomembrane system</location>
    </subcellularLocation>
</comment>
<keyword evidence="8" id="KW-1071">Ligand-gated ion channel</keyword>
<reference evidence="11 12" key="1">
    <citation type="journal article" date="2021" name="Elife">
        <title>Chloroplast acquisition without the gene transfer in kleptoplastic sea slugs, Plakobranchus ocellatus.</title>
        <authorList>
            <person name="Maeda T."/>
            <person name="Takahashi S."/>
            <person name="Yoshida T."/>
            <person name="Shimamura S."/>
            <person name="Takaki Y."/>
            <person name="Nagai Y."/>
            <person name="Toyoda A."/>
            <person name="Suzuki Y."/>
            <person name="Arimoto A."/>
            <person name="Ishii H."/>
            <person name="Satoh N."/>
            <person name="Nishiyama T."/>
            <person name="Hasebe M."/>
            <person name="Maruyama T."/>
            <person name="Minagawa J."/>
            <person name="Obokata J."/>
            <person name="Shigenobu S."/>
        </authorList>
    </citation>
    <scope>NUCLEOTIDE SEQUENCE [LARGE SCALE GENOMIC DNA]</scope>
</reference>
<keyword evidence="4 10" id="KW-0812">Transmembrane</keyword>
<accession>A0AAV4DAJ5</accession>
<dbReference type="GO" id="GO:0098794">
    <property type="term" value="C:postsynapse"/>
    <property type="evidence" value="ECO:0007669"/>
    <property type="project" value="GOC"/>
</dbReference>
<dbReference type="GO" id="GO:0001614">
    <property type="term" value="F:purinergic nucleotide receptor activity"/>
    <property type="evidence" value="ECO:0007669"/>
    <property type="project" value="InterPro"/>
</dbReference>
<name>A0AAV4DAJ5_9GAST</name>
<dbReference type="GO" id="GO:0033198">
    <property type="term" value="P:response to ATP"/>
    <property type="evidence" value="ECO:0007669"/>
    <property type="project" value="InterPro"/>
</dbReference>
<dbReference type="PRINTS" id="PR01307">
    <property type="entry name" value="P2XRECEPTOR"/>
</dbReference>
<evidence type="ECO:0000313" key="12">
    <source>
        <dbReference type="Proteomes" id="UP000735302"/>
    </source>
</evidence>
<evidence type="ECO:0000256" key="2">
    <source>
        <dbReference type="ARBA" id="ARBA00009848"/>
    </source>
</evidence>